<evidence type="ECO:0000313" key="8">
    <source>
        <dbReference type="Proteomes" id="UP000177987"/>
    </source>
</evidence>
<reference evidence="7 8" key="1">
    <citation type="journal article" date="2016" name="Nat. Commun.">
        <title>Thousands of microbial genomes shed light on interconnected biogeochemical processes in an aquifer system.</title>
        <authorList>
            <person name="Anantharaman K."/>
            <person name="Brown C.T."/>
            <person name="Hug L.A."/>
            <person name="Sharon I."/>
            <person name="Castelle C.J."/>
            <person name="Probst A.J."/>
            <person name="Thomas B.C."/>
            <person name="Singh A."/>
            <person name="Wilkins M.J."/>
            <person name="Karaoz U."/>
            <person name="Brodie E.L."/>
            <person name="Williams K.H."/>
            <person name="Hubbard S.S."/>
            <person name="Banfield J.F."/>
        </authorList>
    </citation>
    <scope>NUCLEOTIDE SEQUENCE [LARGE SCALE GENOMIC DNA]</scope>
</reference>
<evidence type="ECO:0000256" key="5">
    <source>
        <dbReference type="PIRSR" id="PIRSR000349-1"/>
    </source>
</evidence>
<name>A0A1G2SE89_9BACT</name>
<evidence type="ECO:0000256" key="1">
    <source>
        <dbReference type="ARBA" id="ARBA00008714"/>
    </source>
</evidence>
<dbReference type="PANTHER" id="PTHR11404">
    <property type="entry name" value="SUPEROXIDE DISMUTASE 2"/>
    <property type="match status" value="1"/>
</dbReference>
<dbReference type="PIRSF" id="PIRSF000349">
    <property type="entry name" value="SODismutase"/>
    <property type="match status" value="1"/>
</dbReference>
<feature type="binding site" evidence="5">
    <location>
        <position position="153"/>
    </location>
    <ligand>
        <name>Mn(2+)</name>
        <dbReference type="ChEBI" id="CHEBI:29035"/>
    </ligand>
</feature>
<evidence type="ECO:0000256" key="4">
    <source>
        <dbReference type="ARBA" id="ARBA00023002"/>
    </source>
</evidence>
<dbReference type="InterPro" id="IPR001189">
    <property type="entry name" value="Mn/Fe_SOD"/>
</dbReference>
<dbReference type="PANTHER" id="PTHR11404:SF6">
    <property type="entry name" value="SUPEROXIDE DISMUTASE [MN], MITOCHONDRIAL"/>
    <property type="match status" value="1"/>
</dbReference>
<gene>
    <name evidence="7" type="ORF">A2937_03505</name>
</gene>
<evidence type="ECO:0000313" key="7">
    <source>
        <dbReference type="EMBL" id="OHA83366.1"/>
    </source>
</evidence>
<dbReference type="Pfam" id="PF02777">
    <property type="entry name" value="Sod_Fe_C"/>
    <property type="match status" value="1"/>
</dbReference>
<feature type="binding site" evidence="5">
    <location>
        <position position="157"/>
    </location>
    <ligand>
        <name>Mn(2+)</name>
        <dbReference type="ChEBI" id="CHEBI:29035"/>
    </ligand>
</feature>
<dbReference type="GO" id="GO:0004784">
    <property type="term" value="F:superoxide dismutase activity"/>
    <property type="evidence" value="ECO:0007669"/>
    <property type="project" value="UniProtKB-EC"/>
</dbReference>
<feature type="binding site" evidence="5">
    <location>
        <position position="24"/>
    </location>
    <ligand>
        <name>Mn(2+)</name>
        <dbReference type="ChEBI" id="CHEBI:29035"/>
    </ligand>
</feature>
<protein>
    <recommendedName>
        <fullName evidence="2">superoxide dismutase</fullName>
        <ecNumber evidence="2">1.15.1.1</ecNumber>
    </recommendedName>
</protein>
<dbReference type="SUPFAM" id="SSF46609">
    <property type="entry name" value="Fe,Mn superoxide dismutase (SOD), N-terminal domain"/>
    <property type="match status" value="1"/>
</dbReference>
<feature type="binding site" evidence="5">
    <location>
        <position position="69"/>
    </location>
    <ligand>
        <name>Mn(2+)</name>
        <dbReference type="ChEBI" id="CHEBI:29035"/>
    </ligand>
</feature>
<dbReference type="InterPro" id="IPR036324">
    <property type="entry name" value="Mn/Fe_SOD_N_sf"/>
</dbReference>
<accession>A0A1G2SE89</accession>
<evidence type="ECO:0000256" key="3">
    <source>
        <dbReference type="ARBA" id="ARBA00022723"/>
    </source>
</evidence>
<dbReference type="FunFam" id="3.55.40.20:FF:000004">
    <property type="entry name" value="Superoxide dismutase [Fe]"/>
    <property type="match status" value="1"/>
</dbReference>
<dbReference type="InterPro" id="IPR050265">
    <property type="entry name" value="Fe/Mn_Superoxide_Dismutase"/>
</dbReference>
<dbReference type="GO" id="GO:0046872">
    <property type="term" value="F:metal ion binding"/>
    <property type="evidence" value="ECO:0007669"/>
    <property type="project" value="UniProtKB-KW"/>
</dbReference>
<feature type="domain" description="Manganese/iron superoxide dismutase C-terminal" evidence="6">
    <location>
        <begin position="86"/>
        <end position="186"/>
    </location>
</feature>
<sequence>MYEAKNFEGLLGTEGFSDILLRNHFTLYEGYVSNTNKVADLLKTAEVGTPQYNELKRRFGWEWDGMRLHEFYFSNMIKGGIALDKKNSLAKKIEEDFGSFEAWEKDFKGTGAMRGIGWAMLVRDTETGRLFNVWVNEHDGGHLVGSTPLLVMDVFEHAFALDHGLKRADYITAFWNAIDWSVVSARFAPTPIRA</sequence>
<organism evidence="7 8">
    <name type="scientific">Candidatus Yonathbacteria bacterium RIFCSPLOWO2_01_FULL_47_33b</name>
    <dbReference type="NCBI Taxonomy" id="1802727"/>
    <lineage>
        <taxon>Bacteria</taxon>
        <taxon>Candidatus Yonathiibacteriota</taxon>
    </lineage>
</organism>
<evidence type="ECO:0000256" key="2">
    <source>
        <dbReference type="ARBA" id="ARBA00012682"/>
    </source>
</evidence>
<proteinExistence type="inferred from homology"/>
<dbReference type="AlphaFoldDB" id="A0A1G2SE89"/>
<comment type="caution">
    <text evidence="7">The sequence shown here is derived from an EMBL/GenBank/DDBJ whole genome shotgun (WGS) entry which is preliminary data.</text>
</comment>
<comment type="similarity">
    <text evidence="1">Belongs to the iron/manganese superoxide dismutase family.</text>
</comment>
<keyword evidence="3 5" id="KW-0479">Metal-binding</keyword>
<evidence type="ECO:0000259" key="6">
    <source>
        <dbReference type="Pfam" id="PF02777"/>
    </source>
</evidence>
<dbReference type="Gene3D" id="3.55.40.20">
    <property type="entry name" value="Iron/manganese superoxide dismutase, C-terminal domain"/>
    <property type="match status" value="1"/>
</dbReference>
<dbReference type="EMBL" id="MHUW01000017">
    <property type="protein sequence ID" value="OHA83366.1"/>
    <property type="molecule type" value="Genomic_DNA"/>
</dbReference>
<dbReference type="InterPro" id="IPR036314">
    <property type="entry name" value="SOD_C_sf"/>
</dbReference>
<dbReference type="InterPro" id="IPR019832">
    <property type="entry name" value="Mn/Fe_SOD_C"/>
</dbReference>
<dbReference type="EC" id="1.15.1.1" evidence="2"/>
<keyword evidence="4" id="KW-0560">Oxidoreductase</keyword>
<dbReference type="Proteomes" id="UP000177987">
    <property type="component" value="Unassembled WGS sequence"/>
</dbReference>
<dbReference type="SUPFAM" id="SSF54719">
    <property type="entry name" value="Fe,Mn superoxide dismutase (SOD), C-terminal domain"/>
    <property type="match status" value="1"/>
</dbReference>
<dbReference type="STRING" id="1802727.A2937_03505"/>